<proteinExistence type="predicted"/>
<keyword evidence="2" id="KW-0732">Signal</keyword>
<dbReference type="RefSeq" id="WP_345312147.1">
    <property type="nucleotide sequence ID" value="NZ_BAABIE010000001.1"/>
</dbReference>
<dbReference type="InterPro" id="IPR025442">
    <property type="entry name" value="DUF4185"/>
</dbReference>
<sequence>MRSATSLRHRLRLPLTATIAVAATCAVSLAVVGPANAAPCGNPSSGSSGSLGGLGSLGDQTPPTSPGAGPQGPLPSWRNSTSRVVSWVTGPKSPNDTLARFAVSGTDLGVAWDNGRGQTLMAFGDSFGYCNVAGQQWRNNLLTRTDDDDLSDGVTIAPGRPGDTSSGAVVTAEAPNFAVEMVRAIKQDFVEITTIPTAGISVGGKQYVNFMSVRKWGAAGVWDTNYAAIAVSEDNGQTWTPQPSTAMINAPVTVALPAAAPTLNVNNSRFQQSGYVKGHGDDPYIYQVGTPNGRFGRAYLARFRPEDILNLSAYEYWLGTRWTSDLSLLSDDSAIIKAAVTELSVSWSEYLGKYILIDGDNAIRLRTATTPEGPWSAPRTLVPAGAVVLYGAMMLPQSPALTSATDNRLYFNGSRWSDYNVMLVESKLQKGW</sequence>
<evidence type="ECO:0000313" key="4">
    <source>
        <dbReference type="EMBL" id="GAA4738663.1"/>
    </source>
</evidence>
<dbReference type="Pfam" id="PF13810">
    <property type="entry name" value="DUF4185"/>
    <property type="match status" value="1"/>
</dbReference>
<organism evidence="4 5">
    <name type="scientific">Gordonia alkaliphila</name>
    <dbReference type="NCBI Taxonomy" id="1053547"/>
    <lineage>
        <taxon>Bacteria</taxon>
        <taxon>Bacillati</taxon>
        <taxon>Actinomycetota</taxon>
        <taxon>Actinomycetes</taxon>
        <taxon>Mycobacteriales</taxon>
        <taxon>Gordoniaceae</taxon>
        <taxon>Gordonia</taxon>
    </lineage>
</organism>
<evidence type="ECO:0000256" key="2">
    <source>
        <dbReference type="SAM" id="SignalP"/>
    </source>
</evidence>
<name>A0ABP8YW13_9ACTN</name>
<gene>
    <name evidence="4" type="ORF">GCM10023217_02760</name>
</gene>
<dbReference type="EMBL" id="BAABIE010000001">
    <property type="protein sequence ID" value="GAA4738663.1"/>
    <property type="molecule type" value="Genomic_DNA"/>
</dbReference>
<evidence type="ECO:0000313" key="5">
    <source>
        <dbReference type="Proteomes" id="UP001500822"/>
    </source>
</evidence>
<reference evidence="5" key="1">
    <citation type="journal article" date="2019" name="Int. J. Syst. Evol. Microbiol.">
        <title>The Global Catalogue of Microorganisms (GCM) 10K type strain sequencing project: providing services to taxonomists for standard genome sequencing and annotation.</title>
        <authorList>
            <consortium name="The Broad Institute Genomics Platform"/>
            <consortium name="The Broad Institute Genome Sequencing Center for Infectious Disease"/>
            <person name="Wu L."/>
            <person name="Ma J."/>
        </authorList>
    </citation>
    <scope>NUCLEOTIDE SEQUENCE [LARGE SCALE GENOMIC DNA]</scope>
    <source>
        <strain evidence="5">JCM 18077</strain>
    </source>
</reference>
<accession>A0ABP8YW13</accession>
<evidence type="ECO:0000256" key="1">
    <source>
        <dbReference type="SAM" id="MobiDB-lite"/>
    </source>
</evidence>
<feature type="domain" description="DUF4185" evidence="3">
    <location>
        <begin position="92"/>
        <end position="424"/>
    </location>
</feature>
<dbReference type="Proteomes" id="UP001500822">
    <property type="component" value="Unassembled WGS sequence"/>
</dbReference>
<feature type="signal peptide" evidence="2">
    <location>
        <begin position="1"/>
        <end position="37"/>
    </location>
</feature>
<protein>
    <recommendedName>
        <fullName evidence="3">DUF4185 domain-containing protein</fullName>
    </recommendedName>
</protein>
<feature type="region of interest" description="Disordered" evidence="1">
    <location>
        <begin position="41"/>
        <end position="83"/>
    </location>
</feature>
<keyword evidence="5" id="KW-1185">Reference proteome</keyword>
<feature type="chain" id="PRO_5046771622" description="DUF4185 domain-containing protein" evidence="2">
    <location>
        <begin position="38"/>
        <end position="432"/>
    </location>
</feature>
<comment type="caution">
    <text evidence="4">The sequence shown here is derived from an EMBL/GenBank/DDBJ whole genome shotgun (WGS) entry which is preliminary data.</text>
</comment>
<evidence type="ECO:0000259" key="3">
    <source>
        <dbReference type="Pfam" id="PF13810"/>
    </source>
</evidence>